<dbReference type="PROSITE" id="PS00518">
    <property type="entry name" value="ZF_RING_1"/>
    <property type="match status" value="1"/>
</dbReference>
<dbReference type="FunFam" id="2.130.10.10:FF:000090">
    <property type="entry name" value="E3 ubiquitin-protein ligase RFWD2 isoform X1"/>
    <property type="match status" value="1"/>
</dbReference>
<dbReference type="PROSITE" id="PS50082">
    <property type="entry name" value="WD_REPEATS_2"/>
    <property type="match status" value="2"/>
</dbReference>
<dbReference type="GO" id="GO:0008270">
    <property type="term" value="F:zinc ion binding"/>
    <property type="evidence" value="ECO:0007669"/>
    <property type="project" value="UniProtKB-KW"/>
</dbReference>
<dbReference type="RefSeq" id="XP_018441855.1">
    <property type="nucleotide sequence ID" value="XM_018586353.2"/>
</dbReference>
<dbReference type="PROSITE" id="PS50294">
    <property type="entry name" value="WD_REPEATS_REGION"/>
    <property type="match status" value="1"/>
</dbReference>
<dbReference type="KEGG" id="rsz:108813721"/>
<gene>
    <name evidence="17" type="primary">LOC108813721</name>
</gene>
<evidence type="ECO:0000256" key="9">
    <source>
        <dbReference type="ARBA" id="ARBA00023054"/>
    </source>
</evidence>
<evidence type="ECO:0000256" key="3">
    <source>
        <dbReference type="ARBA" id="ARBA00022679"/>
    </source>
</evidence>
<keyword evidence="16" id="KW-1185">Reference proteome</keyword>
<dbReference type="SUPFAM" id="SSF57850">
    <property type="entry name" value="RING/U-box"/>
    <property type="match status" value="1"/>
</dbReference>
<evidence type="ECO:0000313" key="16">
    <source>
        <dbReference type="Proteomes" id="UP000504610"/>
    </source>
</evidence>
<dbReference type="InterPro" id="IPR013083">
    <property type="entry name" value="Znf_RING/FYVE/PHD"/>
</dbReference>
<feature type="domain" description="RING-type" evidence="15">
    <location>
        <begin position="52"/>
        <end position="90"/>
    </location>
</feature>
<dbReference type="PROSITE" id="PS00678">
    <property type="entry name" value="WD_REPEATS_1"/>
    <property type="match status" value="1"/>
</dbReference>
<keyword evidence="8" id="KW-0862">Zinc</keyword>
<dbReference type="GO" id="GO:0009585">
    <property type="term" value="P:red, far-red light phototransduction"/>
    <property type="evidence" value="ECO:0007669"/>
    <property type="project" value="UniProtKB-KW"/>
</dbReference>
<proteinExistence type="predicted"/>
<dbReference type="InterPro" id="IPR017907">
    <property type="entry name" value="Znf_RING_CS"/>
</dbReference>
<keyword evidence="2 13" id="KW-0853">WD repeat</keyword>
<evidence type="ECO:0000256" key="8">
    <source>
        <dbReference type="ARBA" id="ARBA00022833"/>
    </source>
</evidence>
<dbReference type="Pfam" id="PF00400">
    <property type="entry name" value="WD40"/>
    <property type="match status" value="3"/>
</dbReference>
<evidence type="ECO:0000256" key="7">
    <source>
        <dbReference type="ARBA" id="ARBA00022786"/>
    </source>
</evidence>
<dbReference type="Gene3D" id="3.30.40.10">
    <property type="entry name" value="Zinc/RING finger domain, C3HC4 (zinc finger)"/>
    <property type="match status" value="1"/>
</dbReference>
<feature type="repeat" description="WD" evidence="13">
    <location>
        <begin position="460"/>
        <end position="492"/>
    </location>
</feature>
<dbReference type="GO" id="GO:0061630">
    <property type="term" value="F:ubiquitin protein ligase activity"/>
    <property type="evidence" value="ECO:0007669"/>
    <property type="project" value="InterPro"/>
</dbReference>
<comment type="subcellular location">
    <subcellularLocation>
        <location evidence="1">Nucleus</location>
    </subcellularLocation>
</comment>
<evidence type="ECO:0000256" key="1">
    <source>
        <dbReference type="ARBA" id="ARBA00004123"/>
    </source>
</evidence>
<dbReference type="Gene3D" id="2.130.10.10">
    <property type="entry name" value="YVTN repeat-like/Quinoprotein amine dehydrogenase"/>
    <property type="match status" value="1"/>
</dbReference>
<dbReference type="InterPro" id="IPR042755">
    <property type="entry name" value="COP1"/>
</dbReference>
<keyword evidence="4" id="KW-0479">Metal-binding</keyword>
<evidence type="ECO:0000256" key="12">
    <source>
        <dbReference type="PROSITE-ProRule" id="PRU00175"/>
    </source>
</evidence>
<dbReference type="PANTHER" id="PTHR44080:SF1">
    <property type="entry name" value="E3 UBIQUITIN-PROTEIN LIGASE COP1"/>
    <property type="match status" value="1"/>
</dbReference>
<keyword evidence="7" id="KW-0833">Ubl conjugation pathway</keyword>
<dbReference type="InterPro" id="IPR036322">
    <property type="entry name" value="WD40_repeat_dom_sf"/>
</dbReference>
<evidence type="ECO:0000259" key="15">
    <source>
        <dbReference type="PROSITE" id="PS50089"/>
    </source>
</evidence>
<keyword evidence="5" id="KW-0677">Repeat</keyword>
<keyword evidence="10" id="KW-0539">Nucleus</keyword>
<reference evidence="16" key="1">
    <citation type="journal article" date="2019" name="Database">
        <title>The radish genome database (RadishGD): an integrated information resource for radish genomics.</title>
        <authorList>
            <person name="Yu H.J."/>
            <person name="Baek S."/>
            <person name="Lee Y.J."/>
            <person name="Cho A."/>
            <person name="Mun J.H."/>
        </authorList>
    </citation>
    <scope>NUCLEOTIDE SEQUENCE [LARGE SCALE GENOMIC DNA]</scope>
    <source>
        <strain evidence="16">cv. WK10039</strain>
    </source>
</reference>
<feature type="repeat" description="WD" evidence="13">
    <location>
        <begin position="546"/>
        <end position="586"/>
    </location>
</feature>
<feature type="region of interest" description="Disordered" evidence="14">
    <location>
        <begin position="1"/>
        <end position="35"/>
    </location>
</feature>
<dbReference type="InterPro" id="IPR001680">
    <property type="entry name" value="WD40_rpt"/>
</dbReference>
<dbReference type="InterPro" id="IPR001841">
    <property type="entry name" value="Znf_RING"/>
</dbReference>
<protein>
    <submittedName>
        <fullName evidence="17">E3 ubiquitin-protein ligase COP1 isoform X1</fullName>
    </submittedName>
</protein>
<evidence type="ECO:0000256" key="10">
    <source>
        <dbReference type="ARBA" id="ARBA00023242"/>
    </source>
</evidence>
<evidence type="ECO:0000256" key="6">
    <source>
        <dbReference type="ARBA" id="ARBA00022771"/>
    </source>
</evidence>
<keyword evidence="11" id="KW-0607">Phytochrome signaling pathway</keyword>
<dbReference type="InterPro" id="IPR019775">
    <property type="entry name" value="WD40_repeat_CS"/>
</dbReference>
<dbReference type="SMART" id="SM00320">
    <property type="entry name" value="WD40"/>
    <property type="match status" value="7"/>
</dbReference>
<feature type="region of interest" description="Disordered" evidence="14">
    <location>
        <begin position="241"/>
        <end position="290"/>
    </location>
</feature>
<dbReference type="AlphaFoldDB" id="A0A6J0K1M4"/>
<sequence length="676" mass="76273">MEEITKDPIVPASKPDPRTSSVVGEGFNNDDGGGSGGGSEIKALDLDKDLLCPICMQVIKDAFLTACGHSFCYMCIITHLRNKSDCPCCTQHLTNNQLYPNFLLDKLLKKTSARHVSKTATPLDQFREALQRGCDVSIKEVDNLLTLLAEKKRKMEQEEAERNMQILLDFLHCLRKQKVDELNEVQTDLQYIKEDINAVERHRIDLYRARDRYSVKLRMLGDDPSTRSAWLLEKNQHGFNSNSLSIRGGNPLGNFQNKKVEGKAQGSSHGMSKKDAVSGSDSQSLNQSTVSMARKKRIHAQFNDLQECYLQKRRQLVDQPQHTSQESDNSVVRREGYSHGLADFQNVLTTFTRYSRLRVIAEIRHGDIFHSANIVSSIEFDRDDELFATAGVSRCIKVFDFSSVVNEPADIQCPIVEMSTRSKLSCLSWNKHEKNHIASSDYEGIVTVWDVTTRQSLMEYEEHEKRAWSVDFSRTEPSMLVSGSDDCKVKVWCTRQEASVLNIDMKANICCVKYNPGSSNFIAVGSADHHIHYYDLRNISQPLHVFSGHKKAVSYVKFLSNNELASASTDSTLRLWDVKDNLPVRTFRGHTNEKNFVGLTVNSEYLACGSETNEVYVYHKEITRPVTSHRFGSLDMEEAEEEAGSYFISAVCWKSDSPTMLTANSQGTIKVLVLAA</sequence>
<name>A0A6J0K1M4_RAPSA</name>
<dbReference type="GO" id="GO:0043161">
    <property type="term" value="P:proteasome-mediated ubiquitin-dependent protein catabolic process"/>
    <property type="evidence" value="ECO:0007669"/>
    <property type="project" value="TreeGrafter"/>
</dbReference>
<dbReference type="GeneID" id="108813721"/>
<dbReference type="GO" id="GO:0005634">
    <property type="term" value="C:nucleus"/>
    <property type="evidence" value="ECO:0007669"/>
    <property type="project" value="UniProtKB-SubCell"/>
</dbReference>
<dbReference type="CDD" id="cd00200">
    <property type="entry name" value="WD40"/>
    <property type="match status" value="1"/>
</dbReference>
<keyword evidence="6 12" id="KW-0863">Zinc-finger</keyword>
<dbReference type="GO" id="GO:0042802">
    <property type="term" value="F:identical protein binding"/>
    <property type="evidence" value="ECO:0007669"/>
    <property type="project" value="UniProtKB-ARBA"/>
</dbReference>
<evidence type="ECO:0000256" key="5">
    <source>
        <dbReference type="ARBA" id="ARBA00022737"/>
    </source>
</evidence>
<dbReference type="PANTHER" id="PTHR44080">
    <property type="entry name" value="E3 UBIQUITIN-PROTEIN LIGASE COP1"/>
    <property type="match status" value="1"/>
</dbReference>
<dbReference type="SUPFAM" id="SSF50978">
    <property type="entry name" value="WD40 repeat-like"/>
    <property type="match status" value="1"/>
</dbReference>
<dbReference type="SMART" id="SM00184">
    <property type="entry name" value="RING"/>
    <property type="match status" value="1"/>
</dbReference>
<evidence type="ECO:0000256" key="13">
    <source>
        <dbReference type="PROSITE-ProRule" id="PRU00221"/>
    </source>
</evidence>
<evidence type="ECO:0000256" key="2">
    <source>
        <dbReference type="ARBA" id="ARBA00022574"/>
    </source>
</evidence>
<evidence type="ECO:0000256" key="4">
    <source>
        <dbReference type="ARBA" id="ARBA00022723"/>
    </source>
</evidence>
<dbReference type="InterPro" id="IPR015943">
    <property type="entry name" value="WD40/YVTN_repeat-like_dom_sf"/>
</dbReference>
<evidence type="ECO:0000256" key="11">
    <source>
        <dbReference type="ARBA" id="ARBA00084091"/>
    </source>
</evidence>
<organism evidence="16 17">
    <name type="scientific">Raphanus sativus</name>
    <name type="common">Radish</name>
    <name type="synonym">Raphanus raphanistrum var. sativus</name>
    <dbReference type="NCBI Taxonomy" id="3726"/>
    <lineage>
        <taxon>Eukaryota</taxon>
        <taxon>Viridiplantae</taxon>
        <taxon>Streptophyta</taxon>
        <taxon>Embryophyta</taxon>
        <taxon>Tracheophyta</taxon>
        <taxon>Spermatophyta</taxon>
        <taxon>Magnoliopsida</taxon>
        <taxon>eudicotyledons</taxon>
        <taxon>Gunneridae</taxon>
        <taxon>Pentapetalae</taxon>
        <taxon>rosids</taxon>
        <taxon>malvids</taxon>
        <taxon>Brassicales</taxon>
        <taxon>Brassicaceae</taxon>
        <taxon>Brassiceae</taxon>
        <taxon>Raphanus</taxon>
    </lineage>
</organism>
<keyword evidence="3" id="KW-0808">Transferase</keyword>
<dbReference type="Proteomes" id="UP000504610">
    <property type="component" value="Chromosome 6"/>
</dbReference>
<keyword evidence="9" id="KW-0175">Coiled coil</keyword>
<dbReference type="PROSITE" id="PS50089">
    <property type="entry name" value="ZF_RING_2"/>
    <property type="match status" value="1"/>
</dbReference>
<accession>A0A6J0K1M4</accession>
<evidence type="ECO:0000313" key="17">
    <source>
        <dbReference type="RefSeq" id="XP_018441855.1"/>
    </source>
</evidence>
<dbReference type="Pfam" id="PF13923">
    <property type="entry name" value="zf-C3HC4_2"/>
    <property type="match status" value="1"/>
</dbReference>
<reference evidence="17" key="2">
    <citation type="submission" date="2025-08" db="UniProtKB">
        <authorList>
            <consortium name="RefSeq"/>
        </authorList>
    </citation>
    <scope>IDENTIFICATION</scope>
    <source>
        <tissue evidence="17">Leaf</tissue>
    </source>
</reference>
<feature type="compositionally biased region" description="Polar residues" evidence="14">
    <location>
        <begin position="279"/>
        <end position="290"/>
    </location>
</feature>
<dbReference type="OrthoDB" id="273771at2759"/>
<dbReference type="CDD" id="cd16504">
    <property type="entry name" value="RING-HC_COP1"/>
    <property type="match status" value="1"/>
</dbReference>
<evidence type="ECO:0000256" key="14">
    <source>
        <dbReference type="SAM" id="MobiDB-lite"/>
    </source>
</evidence>